<dbReference type="RefSeq" id="WP_015403227.1">
    <property type="nucleotide sequence ID" value="NC_020304.1"/>
</dbReference>
<dbReference type="KEGG" id="dsf:UWK_00957"/>
<dbReference type="GO" id="GO:0046872">
    <property type="term" value="F:metal ion binding"/>
    <property type="evidence" value="ECO:0007669"/>
    <property type="project" value="UniProtKB-KW"/>
</dbReference>
<evidence type="ECO:0000313" key="8">
    <source>
        <dbReference type="EMBL" id="AGF77531.1"/>
    </source>
</evidence>
<dbReference type="InterPro" id="IPR015797">
    <property type="entry name" value="NUDIX_hydrolase-like_dom_sf"/>
</dbReference>
<evidence type="ECO:0000256" key="2">
    <source>
        <dbReference type="ARBA" id="ARBA00005582"/>
    </source>
</evidence>
<accession>M1PM75</accession>
<dbReference type="Proteomes" id="UP000011721">
    <property type="component" value="Chromosome"/>
</dbReference>
<comment type="cofactor">
    <cofactor evidence="1">
        <name>Mg(2+)</name>
        <dbReference type="ChEBI" id="CHEBI:18420"/>
    </cofactor>
</comment>
<feature type="binding site" evidence="6">
    <location>
        <position position="89"/>
    </location>
    <ligand>
        <name>Mg(2+)</name>
        <dbReference type="ChEBI" id="CHEBI:18420"/>
    </ligand>
</feature>
<evidence type="ECO:0000256" key="4">
    <source>
        <dbReference type="ARBA" id="ARBA00022801"/>
    </source>
</evidence>
<dbReference type="EMBL" id="CP003985">
    <property type="protein sequence ID" value="AGF77531.1"/>
    <property type="molecule type" value="Genomic_DNA"/>
</dbReference>
<evidence type="ECO:0000256" key="1">
    <source>
        <dbReference type="ARBA" id="ARBA00001946"/>
    </source>
</evidence>
<dbReference type="HOGENOM" id="CLU_060552_3_0_7"/>
<reference evidence="9" key="1">
    <citation type="journal article" date="2013" name="Stand. Genomic Sci.">
        <title>Complete genome sequence of Desulfocapsa sulfexigens, a marine deltaproteobacterium specialized in disproportionating inorganic sulfur compounds.</title>
        <authorList>
            <person name="Finster K.W."/>
            <person name="Kjeldsen K.U."/>
            <person name="Kube M."/>
            <person name="Reinhardt R."/>
            <person name="Mussmann M."/>
            <person name="Amann R."/>
            <person name="Schreiber L."/>
        </authorList>
    </citation>
    <scope>NUCLEOTIDE SEQUENCE [LARGE SCALE GENOMIC DNA]</scope>
    <source>
        <strain evidence="9">DSM 10523 / SB164P1</strain>
    </source>
</reference>
<evidence type="ECO:0000256" key="6">
    <source>
        <dbReference type="PIRSR" id="PIRSR017340-1"/>
    </source>
</evidence>
<name>M1PM75_DESSD</name>
<proteinExistence type="inferred from homology"/>
<keyword evidence="8" id="KW-0413">Isomerase</keyword>
<dbReference type="SUPFAM" id="SSF55811">
    <property type="entry name" value="Nudix"/>
    <property type="match status" value="1"/>
</dbReference>
<dbReference type="CDD" id="cd04697">
    <property type="entry name" value="NUDIX_Hydrolase"/>
    <property type="match status" value="1"/>
</dbReference>
<dbReference type="InterPro" id="IPR024195">
    <property type="entry name" value="NUDIX_hydrolase_YfcD_pred"/>
</dbReference>
<evidence type="ECO:0000313" key="9">
    <source>
        <dbReference type="Proteomes" id="UP000011721"/>
    </source>
</evidence>
<protein>
    <submittedName>
        <fullName evidence="8">Isopentenyldiphosphate isomerase</fullName>
    </submittedName>
</protein>
<dbReference type="STRING" id="1167006.UWK_00957"/>
<comment type="similarity">
    <text evidence="2">Belongs to the Nudix hydrolase family.</text>
</comment>
<evidence type="ECO:0000256" key="3">
    <source>
        <dbReference type="ARBA" id="ARBA00022723"/>
    </source>
</evidence>
<dbReference type="GO" id="GO:0016853">
    <property type="term" value="F:isomerase activity"/>
    <property type="evidence" value="ECO:0007669"/>
    <property type="project" value="UniProtKB-KW"/>
</dbReference>
<keyword evidence="3 6" id="KW-0479">Metal-binding</keyword>
<dbReference type="PANTHER" id="PTHR10885">
    <property type="entry name" value="ISOPENTENYL-DIPHOSPHATE DELTA-ISOMERASE"/>
    <property type="match status" value="1"/>
</dbReference>
<dbReference type="PANTHER" id="PTHR10885:SF0">
    <property type="entry name" value="ISOPENTENYL-DIPHOSPHATE DELTA-ISOMERASE"/>
    <property type="match status" value="1"/>
</dbReference>
<dbReference type="InterPro" id="IPR000086">
    <property type="entry name" value="NUDIX_hydrolase_dom"/>
</dbReference>
<feature type="domain" description="Nudix hydrolase" evidence="7">
    <location>
        <begin position="32"/>
        <end position="160"/>
    </location>
</feature>
<dbReference type="NCBIfam" id="NF011922">
    <property type="entry name" value="PRK15393.1"/>
    <property type="match status" value="1"/>
</dbReference>
<organism evidence="8 9">
    <name type="scientific">Desulfocapsa sulfexigens (strain DSM 10523 / SB164P1)</name>
    <dbReference type="NCBI Taxonomy" id="1167006"/>
    <lineage>
        <taxon>Bacteria</taxon>
        <taxon>Pseudomonadati</taxon>
        <taxon>Thermodesulfobacteriota</taxon>
        <taxon>Desulfobulbia</taxon>
        <taxon>Desulfobulbales</taxon>
        <taxon>Desulfocapsaceae</taxon>
        <taxon>Desulfocapsa</taxon>
    </lineage>
</organism>
<keyword evidence="9" id="KW-1185">Reference proteome</keyword>
<evidence type="ECO:0000259" key="7">
    <source>
        <dbReference type="PROSITE" id="PS51462"/>
    </source>
</evidence>
<dbReference type="Gene3D" id="3.90.79.10">
    <property type="entry name" value="Nucleoside Triphosphate Pyrophosphohydrolase"/>
    <property type="match status" value="1"/>
</dbReference>
<dbReference type="Pfam" id="PF00293">
    <property type="entry name" value="NUDIX"/>
    <property type="match status" value="1"/>
</dbReference>
<feature type="binding site" evidence="6">
    <location>
        <position position="85"/>
    </location>
    <ligand>
        <name>Mg(2+)</name>
        <dbReference type="ChEBI" id="CHEBI:18420"/>
    </ligand>
</feature>
<dbReference type="GO" id="GO:0016817">
    <property type="term" value="F:hydrolase activity, acting on acid anhydrides"/>
    <property type="evidence" value="ECO:0007669"/>
    <property type="project" value="InterPro"/>
</dbReference>
<keyword evidence="5 6" id="KW-0460">Magnesium</keyword>
<evidence type="ECO:0000256" key="5">
    <source>
        <dbReference type="ARBA" id="ARBA00022842"/>
    </source>
</evidence>
<sequence>MYNPGEEIVQIVDRNNMETEVVPRRIMREQGLIHRASYILVFNEQKELFLQKRTATKDLYPSCWDVAAGGVVLAGESYEESAHRELAEELGVAGVSFTPLFDQYFEEDDNRVWGRIFSCVHNGPFQLQEEEVASGCFMSVSDIFKLSENEDFTPDGIDILRKVAQ</sequence>
<dbReference type="eggNOG" id="COG1443">
    <property type="taxonomic scope" value="Bacteria"/>
</dbReference>
<dbReference type="PIRSF" id="PIRSF017340">
    <property type="entry name" value="Nudix_hydro"/>
    <property type="match status" value="1"/>
</dbReference>
<keyword evidence="4" id="KW-0378">Hydrolase</keyword>
<dbReference type="PROSITE" id="PS51462">
    <property type="entry name" value="NUDIX"/>
    <property type="match status" value="1"/>
</dbReference>
<gene>
    <name evidence="8" type="ordered locus">UWK_00957</name>
</gene>
<dbReference type="AlphaFoldDB" id="M1PM75"/>